<sequence length="91" mass="9706">MEELSQTVIDYVMCQGACAAGIVTLETLEGGPPSADLSYVLPKAKSAISFALPLDQSLIPPFLMKKDFLSHKRDNVLKNAQSSGIALLLAN</sequence>
<proteinExistence type="predicted"/>
<dbReference type="EMBL" id="BARV01039066">
    <property type="protein sequence ID" value="GAI53688.1"/>
    <property type="molecule type" value="Genomic_DNA"/>
</dbReference>
<gene>
    <name evidence="1" type="ORF">S06H3_59987</name>
</gene>
<accession>X1PCV3</accession>
<evidence type="ECO:0000313" key="1">
    <source>
        <dbReference type="EMBL" id="GAI53688.1"/>
    </source>
</evidence>
<feature type="non-terminal residue" evidence="1">
    <location>
        <position position="91"/>
    </location>
</feature>
<reference evidence="1" key="1">
    <citation type="journal article" date="2014" name="Front. Microbiol.">
        <title>High frequency of phylogenetically diverse reductive dehalogenase-homologous genes in deep subseafloor sedimentary metagenomes.</title>
        <authorList>
            <person name="Kawai M."/>
            <person name="Futagami T."/>
            <person name="Toyoda A."/>
            <person name="Takaki Y."/>
            <person name="Nishi S."/>
            <person name="Hori S."/>
            <person name="Arai W."/>
            <person name="Tsubouchi T."/>
            <person name="Morono Y."/>
            <person name="Uchiyama I."/>
            <person name="Ito T."/>
            <person name="Fujiyama A."/>
            <person name="Inagaki F."/>
            <person name="Takami H."/>
        </authorList>
    </citation>
    <scope>NUCLEOTIDE SEQUENCE</scope>
    <source>
        <strain evidence="1">Expedition CK06-06</strain>
    </source>
</reference>
<comment type="caution">
    <text evidence="1">The sequence shown here is derived from an EMBL/GenBank/DDBJ whole genome shotgun (WGS) entry which is preliminary data.</text>
</comment>
<dbReference type="AlphaFoldDB" id="X1PCV3"/>
<organism evidence="1">
    <name type="scientific">marine sediment metagenome</name>
    <dbReference type="NCBI Taxonomy" id="412755"/>
    <lineage>
        <taxon>unclassified sequences</taxon>
        <taxon>metagenomes</taxon>
        <taxon>ecological metagenomes</taxon>
    </lineage>
</organism>
<protein>
    <submittedName>
        <fullName evidence="1">Uncharacterized protein</fullName>
    </submittedName>
</protein>
<name>X1PCV3_9ZZZZ</name>